<protein>
    <submittedName>
        <fullName evidence="2">Transposase</fullName>
    </submittedName>
</protein>
<name>Q1YMS1_AURMS</name>
<reference evidence="2 3" key="1">
    <citation type="journal article" date="2008" name="Appl. Environ. Microbiol.">
        <title>Genomic insights into Mn(II) oxidation by the marine alphaproteobacterium Aurantimonas sp. strain SI85-9A1.</title>
        <authorList>
            <person name="Dick G.J."/>
            <person name="Podell S."/>
            <person name="Johnson H.A."/>
            <person name="Rivera-Espinoza Y."/>
            <person name="Bernier-Latmani R."/>
            <person name="McCarthy J.K."/>
            <person name="Torpey J.W."/>
            <person name="Clement B.G."/>
            <person name="Gaasterland T."/>
            <person name="Tebo B.M."/>
        </authorList>
    </citation>
    <scope>NUCLEOTIDE SEQUENCE [LARGE SCALE GENOMIC DNA]</scope>
    <source>
        <strain evidence="2 3">SI85-9A1</strain>
    </source>
</reference>
<organism evidence="2 3">
    <name type="scientific">Aurantimonas manganoxydans (strain ATCC BAA-1229 / DSM 21871 / SI85-9A1)</name>
    <dbReference type="NCBI Taxonomy" id="287752"/>
    <lineage>
        <taxon>Bacteria</taxon>
        <taxon>Pseudomonadati</taxon>
        <taxon>Pseudomonadota</taxon>
        <taxon>Alphaproteobacteria</taxon>
        <taxon>Hyphomicrobiales</taxon>
        <taxon>Aurantimonadaceae</taxon>
        <taxon>Aurantimonas</taxon>
    </lineage>
</organism>
<evidence type="ECO:0000313" key="2">
    <source>
        <dbReference type="EMBL" id="EAS51310.1"/>
    </source>
</evidence>
<dbReference type="GO" id="GO:0006313">
    <property type="term" value="P:DNA transposition"/>
    <property type="evidence" value="ECO:0007669"/>
    <property type="project" value="InterPro"/>
</dbReference>
<dbReference type="HOGENOM" id="CLU_036902_3_3_5"/>
<dbReference type="GO" id="GO:0004803">
    <property type="term" value="F:transposase activity"/>
    <property type="evidence" value="ECO:0007669"/>
    <property type="project" value="InterPro"/>
</dbReference>
<comment type="caution">
    <text evidence="2">The sequence shown here is derived from an EMBL/GenBank/DDBJ whole genome shotgun (WGS) entry which is preliminary data.</text>
</comment>
<feature type="domain" description="Transposase IS116/IS110/IS902 C-terminal" evidence="1">
    <location>
        <begin position="79"/>
        <end position="161"/>
    </location>
</feature>
<dbReference type="GO" id="GO:0003677">
    <property type="term" value="F:DNA binding"/>
    <property type="evidence" value="ECO:0007669"/>
    <property type="project" value="InterPro"/>
</dbReference>
<evidence type="ECO:0000259" key="1">
    <source>
        <dbReference type="Pfam" id="PF02371"/>
    </source>
</evidence>
<dbReference type="EMBL" id="AAPJ01000001">
    <property type="protein sequence ID" value="EAS51310.1"/>
    <property type="molecule type" value="Genomic_DNA"/>
</dbReference>
<dbReference type="Proteomes" id="UP000000321">
    <property type="component" value="Unassembled WGS sequence"/>
</dbReference>
<gene>
    <name evidence="2" type="ORF">SI859A1_02125</name>
</gene>
<dbReference type="InterPro" id="IPR047650">
    <property type="entry name" value="Transpos_IS110"/>
</dbReference>
<dbReference type="BioCyc" id="AURANTIMONAS:SI859A1_02125-MONOMER"/>
<proteinExistence type="predicted"/>
<dbReference type="AlphaFoldDB" id="Q1YMS1"/>
<accession>Q1YMS1</accession>
<keyword evidence="3" id="KW-1185">Reference proteome</keyword>
<sequence length="212" mass="23791">MWPISHPNGDDSPWLIDELVPRVAAVGDDVVVVDEDTVRQPIVPHELPNLLSVYEHVLSEQAKIDRKLQDVARSDEVVRRLMTVPGIGVVTALAYRHTIDDPSRFASAQTVGAYLGLTPRRHQSGKTDTQGGVSKWGDRALRVYLYEAATVLLHRTKRWSRLKAWGEQLARRVGYKKAHTALARKLAVILHCIWTDGTEFEWGKEPAMISSV</sequence>
<dbReference type="Pfam" id="PF02371">
    <property type="entry name" value="Transposase_20"/>
    <property type="match status" value="1"/>
</dbReference>
<dbReference type="InterPro" id="IPR003346">
    <property type="entry name" value="Transposase_20"/>
</dbReference>
<dbReference type="PANTHER" id="PTHR33055">
    <property type="entry name" value="TRANSPOSASE FOR INSERTION SEQUENCE ELEMENT IS1111A"/>
    <property type="match status" value="1"/>
</dbReference>
<dbReference type="NCBIfam" id="NF033542">
    <property type="entry name" value="transpos_IS110"/>
    <property type="match status" value="1"/>
</dbReference>
<evidence type="ECO:0000313" key="3">
    <source>
        <dbReference type="Proteomes" id="UP000000321"/>
    </source>
</evidence>
<dbReference type="PANTHER" id="PTHR33055:SF3">
    <property type="entry name" value="PUTATIVE TRANSPOSASE FOR IS117-RELATED"/>
    <property type="match status" value="1"/>
</dbReference>